<dbReference type="SUPFAM" id="SSF53383">
    <property type="entry name" value="PLP-dependent transferases"/>
    <property type="match status" value="1"/>
</dbReference>
<dbReference type="Gene3D" id="3.40.640.10">
    <property type="entry name" value="Type I PLP-dependent aspartate aminotransferase-like (Major domain)"/>
    <property type="match status" value="1"/>
</dbReference>
<dbReference type="AlphaFoldDB" id="A0A918XSK1"/>
<reference evidence="5" key="2">
    <citation type="submission" date="2020-09" db="EMBL/GenBank/DDBJ databases">
        <authorList>
            <person name="Sun Q."/>
            <person name="Kim S."/>
        </authorList>
    </citation>
    <scope>NUCLEOTIDE SEQUENCE</scope>
    <source>
        <strain evidence="5">KCTC 42651</strain>
    </source>
</reference>
<comment type="similarity">
    <text evidence="3">Belongs to the SelA family.</text>
</comment>
<comment type="cofactor">
    <cofactor evidence="1 4">
        <name>pyridoxal 5'-phosphate</name>
        <dbReference type="ChEBI" id="CHEBI:597326"/>
    </cofactor>
</comment>
<dbReference type="EMBL" id="BMZS01000006">
    <property type="protein sequence ID" value="GHD52751.1"/>
    <property type="molecule type" value="Genomic_DNA"/>
</dbReference>
<accession>A0A918XSK1</accession>
<dbReference type="Proteomes" id="UP000630353">
    <property type="component" value="Unassembled WGS sequence"/>
</dbReference>
<dbReference type="GO" id="GO:0004125">
    <property type="term" value="F:L-seryl-tRNA(Sec) selenium transferase activity"/>
    <property type="evidence" value="ECO:0007669"/>
    <property type="project" value="TreeGrafter"/>
</dbReference>
<evidence type="ECO:0000256" key="2">
    <source>
        <dbReference type="ARBA" id="ARBA00022898"/>
    </source>
</evidence>
<keyword evidence="2 4" id="KW-0663">Pyridoxal phosphate</keyword>
<reference evidence="5" key="1">
    <citation type="journal article" date="2014" name="Int. J. Syst. Evol. Microbiol.">
        <title>Complete genome sequence of Corynebacterium casei LMG S-19264T (=DSM 44701T), isolated from a smear-ripened cheese.</title>
        <authorList>
            <consortium name="US DOE Joint Genome Institute (JGI-PGF)"/>
            <person name="Walter F."/>
            <person name="Albersmeier A."/>
            <person name="Kalinowski J."/>
            <person name="Ruckert C."/>
        </authorList>
    </citation>
    <scope>NUCLEOTIDE SEQUENCE</scope>
    <source>
        <strain evidence="5">KCTC 42651</strain>
    </source>
</reference>
<evidence type="ECO:0000256" key="4">
    <source>
        <dbReference type="PIRSR" id="PIRSR618319-50"/>
    </source>
</evidence>
<evidence type="ECO:0000313" key="6">
    <source>
        <dbReference type="Proteomes" id="UP000630353"/>
    </source>
</evidence>
<dbReference type="InterPro" id="IPR018319">
    <property type="entry name" value="SelA-like"/>
</dbReference>
<evidence type="ECO:0000256" key="3">
    <source>
        <dbReference type="ARBA" id="ARBA00044507"/>
    </source>
</evidence>
<feature type="modified residue" description="N6-(pyridoxal phosphate)lysine" evidence="4">
    <location>
        <position position="212"/>
    </location>
</feature>
<dbReference type="RefSeq" id="WP_229837131.1">
    <property type="nucleotide sequence ID" value="NZ_BMZS01000006.1"/>
</dbReference>
<proteinExistence type="inferred from homology"/>
<dbReference type="PANTHER" id="PTHR32328:SF0">
    <property type="entry name" value="L-SERYL-TRNA(SEC) SELENIUM TRANSFERASE"/>
    <property type="match status" value="1"/>
</dbReference>
<dbReference type="PANTHER" id="PTHR32328">
    <property type="entry name" value="L-SERYL-TRNA(SEC) SELENIUM TRANSFERASE"/>
    <property type="match status" value="1"/>
</dbReference>
<dbReference type="Pfam" id="PF03841">
    <property type="entry name" value="SelA"/>
    <property type="match status" value="1"/>
</dbReference>
<name>A0A918XSK1_9PROT</name>
<dbReference type="InterPro" id="IPR015424">
    <property type="entry name" value="PyrdxlP-dep_Trfase"/>
</dbReference>
<gene>
    <name evidence="5" type="ORF">GCM10017083_28570</name>
</gene>
<evidence type="ECO:0000256" key="1">
    <source>
        <dbReference type="ARBA" id="ARBA00001933"/>
    </source>
</evidence>
<keyword evidence="6" id="KW-1185">Reference proteome</keyword>
<sequence length="368" mass="38462">MSLHRRYGLTRVINARGPFTPIGVSRSSGETAAVVAEALSHHFLLDELQDRASESISRFTGAEAGTVTHCAAAGITLAVAAAMTGRSAERAAALPVTEGMADRVVLPAGHAVNYGQSILQAVRLSGATPELAGTEAGCPVADLERSLASTHVCCLLLVASRLTRGEPVDLAAAVSAAHRRGVPAIVDGAAQDLRIPDLLGTGADIVVVSGQKYLASPTAGLVVGRRGLVEAVRAQEKGIGRAMKASKEAILGVMAAIDERERSERDGWQREQDRKVATFLARVDGLAGVAARAVPDPTGLPFGRVHLRLDGRDARLSAEALAVALRSGSPQIHVMEHGLSSGDIVFELVQLSEDEVRAVGRRLTDLLD</sequence>
<organism evidence="5 6">
    <name type="scientific">Thalassobaculum fulvum</name>
    <dbReference type="NCBI Taxonomy" id="1633335"/>
    <lineage>
        <taxon>Bacteria</taxon>
        <taxon>Pseudomonadati</taxon>
        <taxon>Pseudomonadota</taxon>
        <taxon>Alphaproteobacteria</taxon>
        <taxon>Rhodospirillales</taxon>
        <taxon>Thalassobaculaceae</taxon>
        <taxon>Thalassobaculum</taxon>
    </lineage>
</organism>
<protein>
    <submittedName>
        <fullName evidence="5">L-seryl-tRNA selenium transferase</fullName>
    </submittedName>
</protein>
<comment type="caution">
    <text evidence="5">The sequence shown here is derived from an EMBL/GenBank/DDBJ whole genome shotgun (WGS) entry which is preliminary data.</text>
</comment>
<keyword evidence="5" id="KW-0808">Transferase</keyword>
<dbReference type="InterPro" id="IPR015421">
    <property type="entry name" value="PyrdxlP-dep_Trfase_major"/>
</dbReference>
<evidence type="ECO:0000313" key="5">
    <source>
        <dbReference type="EMBL" id="GHD52751.1"/>
    </source>
</evidence>